<accession>A0ABQ9IRJ6</accession>
<name>A0ABQ9IRJ6_9CUCU</name>
<evidence type="ECO:0000313" key="2">
    <source>
        <dbReference type="Proteomes" id="UP001162164"/>
    </source>
</evidence>
<protein>
    <recommendedName>
        <fullName evidence="3">Transposase Helix-turn-helix domain-containing protein</fullName>
    </recommendedName>
</protein>
<comment type="caution">
    <text evidence="1">The sequence shown here is derived from an EMBL/GenBank/DDBJ whole genome shotgun (WGS) entry which is preliminary data.</text>
</comment>
<dbReference type="Proteomes" id="UP001162164">
    <property type="component" value="Unassembled WGS sequence"/>
</dbReference>
<organism evidence="1 2">
    <name type="scientific">Molorchus minor</name>
    <dbReference type="NCBI Taxonomy" id="1323400"/>
    <lineage>
        <taxon>Eukaryota</taxon>
        <taxon>Metazoa</taxon>
        <taxon>Ecdysozoa</taxon>
        <taxon>Arthropoda</taxon>
        <taxon>Hexapoda</taxon>
        <taxon>Insecta</taxon>
        <taxon>Pterygota</taxon>
        <taxon>Neoptera</taxon>
        <taxon>Endopterygota</taxon>
        <taxon>Coleoptera</taxon>
        <taxon>Polyphaga</taxon>
        <taxon>Cucujiformia</taxon>
        <taxon>Chrysomeloidea</taxon>
        <taxon>Cerambycidae</taxon>
        <taxon>Lamiinae</taxon>
        <taxon>Monochamini</taxon>
        <taxon>Molorchus</taxon>
    </lineage>
</organism>
<sequence>MDDFNLAMIVFLEAEESSSEEEARRSKECELFKKRRSKGVYEILICRHLQTNDVKFRQYFRLTPVLFDYVLNHIKEDIVSKPYNRNKNPVTPEEKLCIFLRYIATGESLRSLAFQFRICHSWISFIIKQVAASIVQII</sequence>
<proteinExistence type="predicted"/>
<keyword evidence="2" id="KW-1185">Reference proteome</keyword>
<evidence type="ECO:0000313" key="1">
    <source>
        <dbReference type="EMBL" id="KAJ8955524.1"/>
    </source>
</evidence>
<reference evidence="1" key="1">
    <citation type="journal article" date="2023" name="Insect Mol. Biol.">
        <title>Genome sequencing provides insights into the evolution of gene families encoding plant cell wall-degrading enzymes in longhorned beetles.</title>
        <authorList>
            <person name="Shin N.R."/>
            <person name="Okamura Y."/>
            <person name="Kirsch R."/>
            <person name="Pauchet Y."/>
        </authorList>
    </citation>
    <scope>NUCLEOTIDE SEQUENCE</scope>
    <source>
        <strain evidence="1">MMC_N1</strain>
    </source>
</reference>
<dbReference type="EMBL" id="JAPWTJ010003520">
    <property type="protein sequence ID" value="KAJ8955524.1"/>
    <property type="molecule type" value="Genomic_DNA"/>
</dbReference>
<gene>
    <name evidence="1" type="ORF">NQ317_012655</name>
</gene>
<evidence type="ECO:0008006" key="3">
    <source>
        <dbReference type="Google" id="ProtNLM"/>
    </source>
</evidence>